<evidence type="ECO:0000313" key="2">
    <source>
        <dbReference type="EMBL" id="KAL0010449.1"/>
    </source>
</evidence>
<evidence type="ECO:0000313" key="3">
    <source>
        <dbReference type="Proteomes" id="UP001459277"/>
    </source>
</evidence>
<name>A0AAW2DLP2_9ROSI</name>
<sequence>MSPSVIIQEFYSNIHRFDTFVPYFFSRVRGTRIVVTPDIVSEVLHVPRVKHLDYPGCNRLRTVSKNELMSLFYETPSSWGDRQNTRCSTFAKGPRFSNIVMTFILHPLSHYNTITEPRARFLLSFLKDISIDFPSHFILSLIDVYRDTATRDKLIFPLAIMRILHHFSVSFPASDPFFLMGAIDIATIKADKLCLMLSNGFE</sequence>
<reference evidence="2 3" key="1">
    <citation type="submission" date="2024-01" db="EMBL/GenBank/DDBJ databases">
        <title>A telomere-to-telomere, gap-free genome of sweet tea (Lithocarpus litseifolius).</title>
        <authorList>
            <person name="Zhou J."/>
        </authorList>
    </citation>
    <scope>NUCLEOTIDE SEQUENCE [LARGE SCALE GENOMIC DNA]</scope>
    <source>
        <strain evidence="2">Zhou-2022a</strain>
        <tissue evidence="2">Leaf</tissue>
    </source>
</reference>
<gene>
    <name evidence="2" type="ORF">SO802_005557</name>
</gene>
<dbReference type="Proteomes" id="UP001459277">
    <property type="component" value="Unassembled WGS sequence"/>
</dbReference>
<proteinExistence type="predicted"/>
<dbReference type="EMBL" id="JAZDWU010000002">
    <property type="protein sequence ID" value="KAL0010449.1"/>
    <property type="molecule type" value="Genomic_DNA"/>
</dbReference>
<evidence type="ECO:0000259" key="1">
    <source>
        <dbReference type="Pfam" id="PF20167"/>
    </source>
</evidence>
<feature type="domain" description="Putative plant transposon protein" evidence="1">
    <location>
        <begin position="6"/>
        <end position="169"/>
    </location>
</feature>
<dbReference type="Pfam" id="PF20167">
    <property type="entry name" value="Transposase_32"/>
    <property type="match status" value="1"/>
</dbReference>
<organism evidence="2 3">
    <name type="scientific">Lithocarpus litseifolius</name>
    <dbReference type="NCBI Taxonomy" id="425828"/>
    <lineage>
        <taxon>Eukaryota</taxon>
        <taxon>Viridiplantae</taxon>
        <taxon>Streptophyta</taxon>
        <taxon>Embryophyta</taxon>
        <taxon>Tracheophyta</taxon>
        <taxon>Spermatophyta</taxon>
        <taxon>Magnoliopsida</taxon>
        <taxon>eudicotyledons</taxon>
        <taxon>Gunneridae</taxon>
        <taxon>Pentapetalae</taxon>
        <taxon>rosids</taxon>
        <taxon>fabids</taxon>
        <taxon>Fagales</taxon>
        <taxon>Fagaceae</taxon>
        <taxon>Lithocarpus</taxon>
    </lineage>
</organism>
<keyword evidence="3" id="KW-1185">Reference proteome</keyword>
<accession>A0AAW2DLP2</accession>
<protein>
    <recommendedName>
        <fullName evidence="1">Putative plant transposon protein domain-containing protein</fullName>
    </recommendedName>
</protein>
<comment type="caution">
    <text evidence="2">The sequence shown here is derived from an EMBL/GenBank/DDBJ whole genome shotgun (WGS) entry which is preliminary data.</text>
</comment>
<dbReference type="AlphaFoldDB" id="A0AAW2DLP2"/>
<dbReference type="InterPro" id="IPR046796">
    <property type="entry name" value="Transposase_32_dom"/>
</dbReference>